<dbReference type="AlphaFoldDB" id="A0A0A1SSL7"/>
<evidence type="ECO:0000313" key="2">
    <source>
        <dbReference type="EMBL" id="CEJ81116.1"/>
    </source>
</evidence>
<dbReference type="Proteomes" id="UP000039046">
    <property type="component" value="Unassembled WGS sequence"/>
</dbReference>
<dbReference type="EMBL" id="CDHN01000001">
    <property type="protein sequence ID" value="CEJ81116.1"/>
    <property type="molecule type" value="Genomic_DNA"/>
</dbReference>
<gene>
    <name evidence="2" type="ORF">VHEMI01262</name>
</gene>
<accession>A0A0A1SSL7</accession>
<feature type="region of interest" description="Disordered" evidence="1">
    <location>
        <begin position="291"/>
        <end position="330"/>
    </location>
</feature>
<keyword evidence="3" id="KW-1185">Reference proteome</keyword>
<sequence length="330" mass="36677">MQAPFGMLNAGYPAPAFQQSYFDDLSIPSSTQYASRRPSRSSHGQQSRAGFPMRISKPNSANNSPKSAIMQSRRRSFVPEGQAVRRQQQVLDYINTHYSPAQVRPARPVSWHPASHMQLMQPAYQQSAYPLFTPNMFDYQDMYMMGGPQFSPMIESYSNDTSPSSTFSPLPLFPNDNMNYVPSTGMEVSQKANPQYALPDQSYNALGNQPSGDWNNFIMTGFNSTSPPTPEAFPQSQQQQPHFAAVPDVSVVQEPAEEEEEGEVLVGMGLYDTPDKTDEDTQLNSYHSTVSSLLGSGFRPAEPTGKGLKLEETWEPPQSSEDGEDDEDDE</sequence>
<dbReference type="STRING" id="1531966.A0A0A1SSL7"/>
<feature type="compositionally biased region" description="Low complexity" evidence="1">
    <location>
        <begin position="55"/>
        <end position="69"/>
    </location>
</feature>
<evidence type="ECO:0000313" key="3">
    <source>
        <dbReference type="Proteomes" id="UP000039046"/>
    </source>
</evidence>
<dbReference type="OrthoDB" id="5378435at2759"/>
<evidence type="ECO:0000256" key="1">
    <source>
        <dbReference type="SAM" id="MobiDB-lite"/>
    </source>
</evidence>
<dbReference type="HOGENOM" id="CLU_049467_0_0_1"/>
<name>A0A0A1SSL7_9HYPO</name>
<reference evidence="2 3" key="1">
    <citation type="journal article" date="2015" name="Genome Announc.">
        <title>Draft Genome Sequence and Gene Annotation of the Entomopathogenic Fungus Verticillium hemipterigenum.</title>
        <authorList>
            <person name="Horn F."/>
            <person name="Habel A."/>
            <person name="Scharf D.H."/>
            <person name="Dworschak J."/>
            <person name="Brakhage A.A."/>
            <person name="Guthke R."/>
            <person name="Hertweck C."/>
            <person name="Linde J."/>
        </authorList>
    </citation>
    <scope>NUCLEOTIDE SEQUENCE [LARGE SCALE GENOMIC DNA]</scope>
</reference>
<proteinExistence type="predicted"/>
<organism evidence="2 3">
    <name type="scientific">[Torrubiella] hemipterigena</name>
    <dbReference type="NCBI Taxonomy" id="1531966"/>
    <lineage>
        <taxon>Eukaryota</taxon>
        <taxon>Fungi</taxon>
        <taxon>Dikarya</taxon>
        <taxon>Ascomycota</taxon>
        <taxon>Pezizomycotina</taxon>
        <taxon>Sordariomycetes</taxon>
        <taxon>Hypocreomycetidae</taxon>
        <taxon>Hypocreales</taxon>
        <taxon>Clavicipitaceae</taxon>
        <taxon>Clavicipitaceae incertae sedis</taxon>
        <taxon>'Torrubiella' clade</taxon>
    </lineage>
</organism>
<feature type="region of interest" description="Disordered" evidence="1">
    <location>
        <begin position="30"/>
        <end position="81"/>
    </location>
</feature>
<protein>
    <submittedName>
        <fullName evidence="2">Uncharacterized protein</fullName>
    </submittedName>
</protein>
<feature type="compositionally biased region" description="Acidic residues" evidence="1">
    <location>
        <begin position="321"/>
        <end position="330"/>
    </location>
</feature>